<dbReference type="PROSITE" id="PS50157">
    <property type="entry name" value="ZINC_FINGER_C2H2_2"/>
    <property type="match status" value="2"/>
</dbReference>
<dbReference type="GO" id="GO:0005667">
    <property type="term" value="C:transcription regulator complex"/>
    <property type="evidence" value="ECO:0007669"/>
    <property type="project" value="TreeGrafter"/>
</dbReference>
<dbReference type="PROSITE" id="PS00028">
    <property type="entry name" value="ZINC_FINGER_C2H2_1"/>
    <property type="match status" value="2"/>
</dbReference>
<evidence type="ECO:0000259" key="12">
    <source>
        <dbReference type="PROSITE" id="PS50157"/>
    </source>
</evidence>
<dbReference type="Proteomes" id="UP000188533">
    <property type="component" value="Unassembled WGS sequence"/>
</dbReference>
<feature type="compositionally biased region" description="Basic and acidic residues" evidence="11">
    <location>
        <begin position="229"/>
        <end position="238"/>
    </location>
</feature>
<feature type="region of interest" description="Disordered" evidence="11">
    <location>
        <begin position="151"/>
        <end position="277"/>
    </location>
</feature>
<evidence type="ECO:0000256" key="10">
    <source>
        <dbReference type="PROSITE-ProRule" id="PRU00042"/>
    </source>
</evidence>
<keyword evidence="3" id="KW-0677">Repeat</keyword>
<dbReference type="PANTHER" id="PTHR14003">
    <property type="entry name" value="TRANSCRIPTIONAL REPRESSOR PROTEIN YY"/>
    <property type="match status" value="1"/>
</dbReference>
<feature type="compositionally biased region" description="Polar residues" evidence="11">
    <location>
        <begin position="255"/>
        <end position="271"/>
    </location>
</feature>
<evidence type="ECO:0000256" key="2">
    <source>
        <dbReference type="ARBA" id="ARBA00022723"/>
    </source>
</evidence>
<keyword evidence="8" id="KW-0804">Transcription</keyword>
<dbReference type="GO" id="GO:0000981">
    <property type="term" value="F:DNA-binding transcription factor activity, RNA polymerase II-specific"/>
    <property type="evidence" value="ECO:0007669"/>
    <property type="project" value="TreeGrafter"/>
</dbReference>
<keyword evidence="6" id="KW-0805">Transcription regulation</keyword>
<evidence type="ECO:0000313" key="13">
    <source>
        <dbReference type="EMBL" id="GAW00537.1"/>
    </source>
</evidence>
<evidence type="ECO:0000256" key="9">
    <source>
        <dbReference type="ARBA" id="ARBA00023242"/>
    </source>
</evidence>
<sequence>MLRLTTKYQVQRLRNDLLRGFSIVWPSSLSLWDAREEAMLSSDGVYEPRKYTPHPIFIINLARSVNAPELLPSAFYDLSRSPISHTAAGYIASGTVERHRLSEEDLFNLLKGREDASRFLLYLSSAITFLDSNLAPSMLYSFRPCLSSTIMSSDRSSKRRPQDVTLPPISQILDTIPSRPASSSDLSLPPLRVGHDQGFQEGSQQSGHRSSRAYVTSPFNNPSGVLDLQDPRMKRPRYDQSAPGGSSYPPVNRAASYSTPSPVASRYQPSGMTMPASSPVIRTERVENRYSGAPSLSYGPSPYSYVPPPQQHAQSSSYYAASSGSSRPPAMEDSRVEQRSPGYTPVAMAGQGSRPEEGPSKANKYECRYCGKGFLRPSALKIHIISHTGDKDFVCPEENCGRRFGVRSNMLRHIRLVHQNNHSHSSGEELSKDDEWSD</sequence>
<reference evidence="13 14" key="1">
    <citation type="submission" date="2016-08" db="EMBL/GenBank/DDBJ databases">
        <authorList>
            <consortium name="Lentinula edodes genome sequencing consortium"/>
            <person name="Sakamoto Y."/>
            <person name="Nakade K."/>
            <person name="Sato S."/>
            <person name="Yoshida Y."/>
            <person name="Miyazaki K."/>
            <person name="Natsume S."/>
            <person name="Konno N."/>
        </authorList>
    </citation>
    <scope>NUCLEOTIDE SEQUENCE [LARGE SCALE GENOMIC DNA]</scope>
    <source>
        <strain evidence="13 14">NBRC 111202</strain>
    </source>
</reference>
<evidence type="ECO:0000256" key="4">
    <source>
        <dbReference type="ARBA" id="ARBA00022771"/>
    </source>
</evidence>
<keyword evidence="5" id="KW-0862">Zinc</keyword>
<gene>
    <name evidence="13" type="ORF">LENED_002065</name>
</gene>
<evidence type="ECO:0000256" key="5">
    <source>
        <dbReference type="ARBA" id="ARBA00022833"/>
    </source>
</evidence>
<accession>A0A1Q3DZU2</accession>
<evidence type="ECO:0000256" key="1">
    <source>
        <dbReference type="ARBA" id="ARBA00004123"/>
    </source>
</evidence>
<dbReference type="Gene3D" id="3.30.160.60">
    <property type="entry name" value="Classic Zinc Finger"/>
    <property type="match status" value="2"/>
</dbReference>
<feature type="region of interest" description="Disordered" evidence="11">
    <location>
        <begin position="291"/>
        <end position="362"/>
    </location>
</feature>
<dbReference type="STRING" id="5353.A0A1Q3DZU2"/>
<feature type="compositionally biased region" description="Polar residues" evidence="11">
    <location>
        <begin position="200"/>
        <end position="223"/>
    </location>
</feature>
<dbReference type="GO" id="GO:0031519">
    <property type="term" value="C:PcG protein complex"/>
    <property type="evidence" value="ECO:0007669"/>
    <property type="project" value="TreeGrafter"/>
</dbReference>
<evidence type="ECO:0000256" key="7">
    <source>
        <dbReference type="ARBA" id="ARBA00023125"/>
    </source>
</evidence>
<dbReference type="SMART" id="SM00355">
    <property type="entry name" value="ZnF_C2H2"/>
    <property type="match status" value="2"/>
</dbReference>
<evidence type="ECO:0000256" key="8">
    <source>
        <dbReference type="ARBA" id="ARBA00023163"/>
    </source>
</evidence>
<dbReference type="SUPFAM" id="SSF57667">
    <property type="entry name" value="beta-beta-alpha zinc fingers"/>
    <property type="match status" value="1"/>
</dbReference>
<protein>
    <submittedName>
        <fullName evidence="13">C2h2 conidiation transcription factor</fullName>
    </submittedName>
</protein>
<dbReference type="FunFam" id="3.30.160.60:FF:001228">
    <property type="entry name" value="Zinc finger protein 236"/>
    <property type="match status" value="1"/>
</dbReference>
<dbReference type="EMBL" id="BDGU01000032">
    <property type="protein sequence ID" value="GAW00537.1"/>
    <property type="molecule type" value="Genomic_DNA"/>
</dbReference>
<dbReference type="Pfam" id="PF00096">
    <property type="entry name" value="zf-C2H2"/>
    <property type="match status" value="2"/>
</dbReference>
<evidence type="ECO:0000256" key="6">
    <source>
        <dbReference type="ARBA" id="ARBA00023015"/>
    </source>
</evidence>
<name>A0A1Q3DZU2_LENED</name>
<feature type="compositionally biased region" description="Low complexity" evidence="11">
    <location>
        <begin position="291"/>
        <end position="304"/>
    </location>
</feature>
<keyword evidence="14" id="KW-1185">Reference proteome</keyword>
<comment type="subcellular location">
    <subcellularLocation>
        <location evidence="1">Nucleus</location>
    </subcellularLocation>
</comment>
<feature type="compositionally biased region" description="Low complexity" evidence="11">
    <location>
        <begin position="177"/>
        <end position="191"/>
    </location>
</feature>
<keyword evidence="9" id="KW-0539">Nucleus</keyword>
<proteinExistence type="predicted"/>
<dbReference type="GO" id="GO:0000978">
    <property type="term" value="F:RNA polymerase II cis-regulatory region sequence-specific DNA binding"/>
    <property type="evidence" value="ECO:0007669"/>
    <property type="project" value="TreeGrafter"/>
</dbReference>
<evidence type="ECO:0000313" key="14">
    <source>
        <dbReference type="Proteomes" id="UP000188533"/>
    </source>
</evidence>
<organism evidence="13 14">
    <name type="scientific">Lentinula edodes</name>
    <name type="common">Shiitake mushroom</name>
    <name type="synonym">Lentinus edodes</name>
    <dbReference type="NCBI Taxonomy" id="5353"/>
    <lineage>
        <taxon>Eukaryota</taxon>
        <taxon>Fungi</taxon>
        <taxon>Dikarya</taxon>
        <taxon>Basidiomycota</taxon>
        <taxon>Agaricomycotina</taxon>
        <taxon>Agaricomycetes</taxon>
        <taxon>Agaricomycetidae</taxon>
        <taxon>Agaricales</taxon>
        <taxon>Marasmiineae</taxon>
        <taxon>Omphalotaceae</taxon>
        <taxon>Lentinula</taxon>
    </lineage>
</organism>
<feature type="domain" description="C2H2-type" evidence="12">
    <location>
        <begin position="365"/>
        <end position="392"/>
    </location>
</feature>
<dbReference type="InterPro" id="IPR013087">
    <property type="entry name" value="Znf_C2H2_type"/>
</dbReference>
<keyword evidence="7" id="KW-0238">DNA-binding</keyword>
<comment type="caution">
    <text evidence="13">The sequence shown here is derived from an EMBL/GenBank/DDBJ whole genome shotgun (WGS) entry which is preliminary data.</text>
</comment>
<dbReference type="AlphaFoldDB" id="A0A1Q3DZU2"/>
<dbReference type="GO" id="GO:0000785">
    <property type="term" value="C:chromatin"/>
    <property type="evidence" value="ECO:0007669"/>
    <property type="project" value="TreeGrafter"/>
</dbReference>
<dbReference type="GO" id="GO:0008270">
    <property type="term" value="F:zinc ion binding"/>
    <property type="evidence" value="ECO:0007669"/>
    <property type="project" value="UniProtKB-KW"/>
</dbReference>
<dbReference type="PANTHER" id="PTHR14003:SF20">
    <property type="entry name" value="FINGER DOMAIN PROTEIN, PUTATIVE (AFU_ORTHOLOGUE AFUA_4G10380)-RELATED"/>
    <property type="match status" value="1"/>
</dbReference>
<keyword evidence="2" id="KW-0479">Metal-binding</keyword>
<feature type="compositionally biased region" description="Low complexity" evidence="11">
    <location>
        <begin position="311"/>
        <end position="329"/>
    </location>
</feature>
<evidence type="ECO:0000256" key="11">
    <source>
        <dbReference type="SAM" id="MobiDB-lite"/>
    </source>
</evidence>
<reference evidence="13 14" key="2">
    <citation type="submission" date="2017-02" db="EMBL/GenBank/DDBJ databases">
        <title>A genome survey and senescence transcriptome analysis in Lentinula edodes.</title>
        <authorList>
            <person name="Sakamoto Y."/>
            <person name="Nakade K."/>
            <person name="Sato S."/>
            <person name="Yoshida Y."/>
            <person name="Miyazaki K."/>
            <person name="Natsume S."/>
            <person name="Konno N."/>
        </authorList>
    </citation>
    <scope>NUCLEOTIDE SEQUENCE [LARGE SCALE GENOMIC DNA]</scope>
    <source>
        <strain evidence="13 14">NBRC 111202</strain>
    </source>
</reference>
<feature type="domain" description="C2H2-type" evidence="12">
    <location>
        <begin position="393"/>
        <end position="423"/>
    </location>
</feature>
<evidence type="ECO:0000256" key="3">
    <source>
        <dbReference type="ARBA" id="ARBA00022737"/>
    </source>
</evidence>
<dbReference type="InterPro" id="IPR036236">
    <property type="entry name" value="Znf_C2H2_sf"/>
</dbReference>
<keyword evidence="4 10" id="KW-0863">Zinc-finger</keyword>